<name>A0ABQ1R7W8_9FLAO</name>
<dbReference type="InterPro" id="IPR004360">
    <property type="entry name" value="Glyas_Fos-R_dOase_dom"/>
</dbReference>
<keyword evidence="3" id="KW-1185">Reference proteome</keyword>
<dbReference type="Proteomes" id="UP000625780">
    <property type="component" value="Unassembled WGS sequence"/>
</dbReference>
<sequence length="126" mass="14153">MESNMVGWFEIPVGDMDRAKKFYEAVFDVQIHVQDFNELLMGWFPFAEGKSGASGSLVKHPDFYRPSATDGPLVYFSCKDVATPLSRIEKEGGKVLQTKKLISEDVGYMGLFLDSEGNRIALHSRQ</sequence>
<dbReference type="PANTHER" id="PTHR33993">
    <property type="entry name" value="GLYOXALASE-RELATED"/>
    <property type="match status" value="1"/>
</dbReference>
<accession>A0ABQ1R7W8</accession>
<evidence type="ECO:0000313" key="2">
    <source>
        <dbReference type="EMBL" id="GGD59128.1"/>
    </source>
</evidence>
<evidence type="ECO:0000259" key="1">
    <source>
        <dbReference type="PROSITE" id="PS51819"/>
    </source>
</evidence>
<feature type="domain" description="VOC" evidence="1">
    <location>
        <begin position="5"/>
        <end position="125"/>
    </location>
</feature>
<dbReference type="InterPro" id="IPR037523">
    <property type="entry name" value="VOC_core"/>
</dbReference>
<comment type="caution">
    <text evidence="2">The sequence shown here is derived from an EMBL/GenBank/DDBJ whole genome shotgun (WGS) entry which is preliminary data.</text>
</comment>
<reference evidence="3" key="1">
    <citation type="journal article" date="2019" name="Int. J. Syst. Evol. Microbiol.">
        <title>The Global Catalogue of Microorganisms (GCM) 10K type strain sequencing project: providing services to taxonomists for standard genome sequencing and annotation.</title>
        <authorList>
            <consortium name="The Broad Institute Genomics Platform"/>
            <consortium name="The Broad Institute Genome Sequencing Center for Infectious Disease"/>
            <person name="Wu L."/>
            <person name="Ma J."/>
        </authorList>
    </citation>
    <scope>NUCLEOTIDE SEQUENCE [LARGE SCALE GENOMIC DNA]</scope>
    <source>
        <strain evidence="3">CGMCC 1.12606</strain>
    </source>
</reference>
<evidence type="ECO:0000313" key="3">
    <source>
        <dbReference type="Proteomes" id="UP000625780"/>
    </source>
</evidence>
<gene>
    <name evidence="2" type="ORF">GCM10011361_26910</name>
</gene>
<dbReference type="InterPro" id="IPR029068">
    <property type="entry name" value="Glyas_Bleomycin-R_OHBP_Dase"/>
</dbReference>
<dbReference type="Pfam" id="PF00903">
    <property type="entry name" value="Glyoxalase"/>
    <property type="match status" value="1"/>
</dbReference>
<dbReference type="InterPro" id="IPR052164">
    <property type="entry name" value="Anthracycline_SecMetBiosynth"/>
</dbReference>
<dbReference type="Gene3D" id="3.10.180.10">
    <property type="entry name" value="2,3-Dihydroxybiphenyl 1,2-Dioxygenase, domain 1"/>
    <property type="match status" value="1"/>
</dbReference>
<protein>
    <submittedName>
        <fullName evidence="2">Glyoxalase</fullName>
    </submittedName>
</protein>
<dbReference type="PANTHER" id="PTHR33993:SF2">
    <property type="entry name" value="VOC DOMAIN-CONTAINING PROTEIN"/>
    <property type="match status" value="1"/>
</dbReference>
<dbReference type="RefSeq" id="WP_188371289.1">
    <property type="nucleotide sequence ID" value="NZ_BMFH01000002.1"/>
</dbReference>
<dbReference type="CDD" id="cd07247">
    <property type="entry name" value="SgaA_N_like"/>
    <property type="match status" value="1"/>
</dbReference>
<organism evidence="2 3">
    <name type="scientific">Muriicola marianensis</name>
    <dbReference type="NCBI Taxonomy" id="1324801"/>
    <lineage>
        <taxon>Bacteria</taxon>
        <taxon>Pseudomonadati</taxon>
        <taxon>Bacteroidota</taxon>
        <taxon>Flavobacteriia</taxon>
        <taxon>Flavobacteriales</taxon>
        <taxon>Flavobacteriaceae</taxon>
        <taxon>Muriicola</taxon>
    </lineage>
</organism>
<dbReference type="SUPFAM" id="SSF54593">
    <property type="entry name" value="Glyoxalase/Bleomycin resistance protein/Dihydroxybiphenyl dioxygenase"/>
    <property type="match status" value="1"/>
</dbReference>
<dbReference type="PROSITE" id="PS51819">
    <property type="entry name" value="VOC"/>
    <property type="match status" value="1"/>
</dbReference>
<dbReference type="EMBL" id="BMFH01000002">
    <property type="protein sequence ID" value="GGD59128.1"/>
    <property type="molecule type" value="Genomic_DNA"/>
</dbReference>
<proteinExistence type="predicted"/>